<gene>
    <name evidence="3" type="ORF">ACFSCY_02510</name>
</gene>
<dbReference type="Pfam" id="PF00271">
    <property type="entry name" value="Helicase_C"/>
    <property type="match status" value="1"/>
</dbReference>
<dbReference type="SMART" id="SM00490">
    <property type="entry name" value="HELICc"/>
    <property type="match status" value="1"/>
</dbReference>
<dbReference type="Pfam" id="PF04851">
    <property type="entry name" value="ResIII"/>
    <property type="match status" value="1"/>
</dbReference>
<evidence type="ECO:0000259" key="1">
    <source>
        <dbReference type="PROSITE" id="PS51192"/>
    </source>
</evidence>
<dbReference type="EMBL" id="JBHUCP010000001">
    <property type="protein sequence ID" value="MFD1528303.1"/>
    <property type="molecule type" value="Genomic_DNA"/>
</dbReference>
<dbReference type="SMART" id="SM00487">
    <property type="entry name" value="DEXDc"/>
    <property type="match status" value="1"/>
</dbReference>
<reference evidence="4" key="1">
    <citation type="journal article" date="2019" name="Int. J. Syst. Evol. Microbiol.">
        <title>The Global Catalogue of Microorganisms (GCM) 10K type strain sequencing project: providing services to taxonomists for standard genome sequencing and annotation.</title>
        <authorList>
            <consortium name="The Broad Institute Genomics Platform"/>
            <consortium name="The Broad Institute Genome Sequencing Center for Infectious Disease"/>
            <person name="Wu L."/>
            <person name="Ma J."/>
        </authorList>
    </citation>
    <scope>NUCLEOTIDE SEQUENCE [LARGE SCALE GENOMIC DNA]</scope>
    <source>
        <strain evidence="4">JCM 12165</strain>
    </source>
</reference>
<sequence length="1568" mass="173562">MVTNGWTDWKPDVGLMRVVKEQFERAIESYRIHPDLVSEHANLEESIRTGGYASRTLLELVQNAADAVAGAEDVNGPEAGRVEIVLDPANRTLYCANTGRPFSRSGITAITMAHLSGKRGDEIGRFGLGFKSVLAVSDTPQVLSRSIAFGFNSTEAKAALTKVAGGVKRYPVLRTATPVDAVSEIGSDPILAGLAEWATTIVKLPAAENLQRLRHEIEQFSSEFLLFVPAVREVRLRVLGPEPFETSHVSRGLGGGRLRIERPSGDNDEWLVLDSMHKPSHEARQEVGEAVSRQRVKVTVALPAEQSRRRIGEFWSYFPLQDRTSASALFNAPWSVNDDRTTLLKNNYNREILRTLSEMFVDLLPRVRAQADPAAHLDYMPARGREILSYGDELLVAHIPGIAAERALVPDAVGELHHPSEFRPLDFGIDLKADIHKAWCESPNTGDDVPHWRCYTNAQRVARLRTLFTASLSDDQFSGTGRDEKRALELVPKRGLLSWLREWAEGDDATSSANALKVVWGHSNVEGIREAKVVPTNDGMRSLLDKDVVFLRQAPDLEIDGASFVEPTFLTRPGVEDILRAAGFRDLDPEAILNARIARLSDRPGDEELTRLWDAALDVPVAIGLKLMRAQRDRVLVPTMDGSWNRSRDVYDVDALSSSYANRVLDHDRCLPTLAHALGVLTGPVKDLGVDDEPGYQSYVEALIAQLNGNRGPGDLPTSRVDVFPGTGPGPFSILSMLVDAGAPPEVRERWTTGLLQYADQQWTCEDLDTNRTFRVDGPAVWAAKRFGLLRTERGFKPPAEVIAPSLVRYQGLLPLLKGPSQLAHALDLPDELDEVPSEVFRQALEEDIYPPALDDVVIAEFVLAASRKAYPGTKPPSIPARIQKAMESRPPGAVYLATDDEQALFLAARQRPFLRVAAEDVNSFVTEIGCRRFEDSFTFSMLIDGQQASERIVDLYPGLRNARGAERVENATLSRVALLAKRVTTEDGVEDQALPWHLDGVSLLVGQDPDEGECLAFINEAFGLHLNNAELGQVMQRGLDHKLELQRVQAQAVGDDASRLDVYFGEDDLREALPSGLWSALEAQRLVDTRTSVAELFLTVWGSDSIKQLHENFRHLGYPDVPKEWAGGPATISWLRRMGFGTEYAGRRNERQEQEFVVPGAVRLNGLHDFQETISQQLREVITTRNADGRCQKAMVELPTGAGKTRVASETVLSLFVEGKLKGPVLWIAQSLELCEQAVQTFSLVWRGLGDERPMTIGRLWENNVVHEPDTEFSAIVATDAKLNSILDNPDYQWLSRASVVIVDEGHRAGNSVMYTRILNWLGVAGTGWERPLVGLSATPFKGTSETATISLVRRFGNKIIRAFEGDAYQELARRGVLARVKHDVLAGVKVTLSADEADDASRRRRVTPAVLDRVGRDQARMGILVDHILKRDPSWPILVFTPSVLSAQVLAASLRYRDVVAESVSGQTGRQQRRDVIQRFQDGKVQVLANCDLLIQGFDAPGVRALYIARPTFSPNAYIQMAGRGLRGPANGGKKECLIVDMADDFGDMSSFLGYREYERLWREQQ</sequence>
<dbReference type="InterPro" id="IPR027417">
    <property type="entry name" value="P-loop_NTPase"/>
</dbReference>
<dbReference type="InterPro" id="IPR006935">
    <property type="entry name" value="Helicase/UvrB_N"/>
</dbReference>
<evidence type="ECO:0000313" key="4">
    <source>
        <dbReference type="Proteomes" id="UP001597145"/>
    </source>
</evidence>
<evidence type="ECO:0000313" key="3">
    <source>
        <dbReference type="EMBL" id="MFD1528303.1"/>
    </source>
</evidence>
<evidence type="ECO:0000259" key="2">
    <source>
        <dbReference type="PROSITE" id="PS51194"/>
    </source>
</evidence>
<dbReference type="SUPFAM" id="SSF52540">
    <property type="entry name" value="P-loop containing nucleoside triphosphate hydrolases"/>
    <property type="match status" value="1"/>
</dbReference>
<keyword evidence="4" id="KW-1185">Reference proteome</keyword>
<dbReference type="Gene3D" id="3.30.565.10">
    <property type="entry name" value="Histidine kinase-like ATPase, C-terminal domain"/>
    <property type="match status" value="1"/>
</dbReference>
<organism evidence="3 4">
    <name type="scientific">Pseudonocardia aurantiaca</name>
    <dbReference type="NCBI Taxonomy" id="75290"/>
    <lineage>
        <taxon>Bacteria</taxon>
        <taxon>Bacillati</taxon>
        <taxon>Actinomycetota</taxon>
        <taxon>Actinomycetes</taxon>
        <taxon>Pseudonocardiales</taxon>
        <taxon>Pseudonocardiaceae</taxon>
        <taxon>Pseudonocardia</taxon>
    </lineage>
</organism>
<dbReference type="NCBIfam" id="NF047352">
    <property type="entry name" value="P_loop_sacsin"/>
    <property type="match status" value="1"/>
</dbReference>
<dbReference type="PROSITE" id="PS51192">
    <property type="entry name" value="HELICASE_ATP_BIND_1"/>
    <property type="match status" value="1"/>
</dbReference>
<dbReference type="InterPro" id="IPR050742">
    <property type="entry name" value="Helicase_Restrict-Modif_Enz"/>
</dbReference>
<accession>A0ABW4FC58</accession>
<proteinExistence type="predicted"/>
<dbReference type="PANTHER" id="PTHR47396:SF1">
    <property type="entry name" value="ATP-DEPENDENT HELICASE IRC3-RELATED"/>
    <property type="match status" value="1"/>
</dbReference>
<protein>
    <submittedName>
        <fullName evidence="3">Sacsin N-terminal ATP-binding-like domain-containing protein</fullName>
    </submittedName>
</protein>
<dbReference type="Proteomes" id="UP001597145">
    <property type="component" value="Unassembled WGS sequence"/>
</dbReference>
<dbReference type="Gene3D" id="3.40.50.300">
    <property type="entry name" value="P-loop containing nucleotide triphosphate hydrolases"/>
    <property type="match status" value="2"/>
</dbReference>
<dbReference type="SUPFAM" id="SSF55874">
    <property type="entry name" value="ATPase domain of HSP90 chaperone/DNA topoisomerase II/histidine kinase"/>
    <property type="match status" value="1"/>
</dbReference>
<feature type="domain" description="Helicase C-terminal" evidence="2">
    <location>
        <begin position="1426"/>
        <end position="1568"/>
    </location>
</feature>
<comment type="caution">
    <text evidence="3">The sequence shown here is derived from an EMBL/GenBank/DDBJ whole genome shotgun (WGS) entry which is preliminary data.</text>
</comment>
<dbReference type="InterPro" id="IPR001650">
    <property type="entry name" value="Helicase_C-like"/>
</dbReference>
<dbReference type="InterPro" id="IPR036890">
    <property type="entry name" value="HATPase_C_sf"/>
</dbReference>
<name>A0ABW4FC58_9PSEU</name>
<dbReference type="InterPro" id="IPR014001">
    <property type="entry name" value="Helicase_ATP-bd"/>
</dbReference>
<dbReference type="PANTHER" id="PTHR47396">
    <property type="entry name" value="TYPE I RESTRICTION ENZYME ECOKI R PROTEIN"/>
    <property type="match status" value="1"/>
</dbReference>
<feature type="domain" description="Helicase ATP-binding" evidence="1">
    <location>
        <begin position="1186"/>
        <end position="1359"/>
    </location>
</feature>
<dbReference type="RefSeq" id="WP_343972839.1">
    <property type="nucleotide sequence ID" value="NZ_BAAAJG010000003.1"/>
</dbReference>
<dbReference type="PROSITE" id="PS51194">
    <property type="entry name" value="HELICASE_CTER"/>
    <property type="match status" value="1"/>
</dbReference>